<name>C0W5V5_9ACTO</name>
<dbReference type="RefSeq" id="WP_006548213.1">
    <property type="nucleotide sequence ID" value="NZ_DS999574.1"/>
</dbReference>
<dbReference type="HOGENOM" id="CLU_105036_0_0_11"/>
<comment type="caution">
    <text evidence="1">The sequence shown here is derived from an EMBL/GenBank/DDBJ whole genome shotgun (WGS) entry which is preliminary data.</text>
</comment>
<dbReference type="eggNOG" id="ENOG5031H04">
    <property type="taxonomic scope" value="Bacteria"/>
</dbReference>
<evidence type="ECO:0008006" key="3">
    <source>
        <dbReference type="Google" id="ProtNLM"/>
    </source>
</evidence>
<keyword evidence="2" id="KW-1185">Reference proteome</keyword>
<dbReference type="Proteomes" id="UP000004778">
    <property type="component" value="Unassembled WGS sequence"/>
</dbReference>
<accession>C0W5V5</accession>
<protein>
    <recommendedName>
        <fullName evidence="3">Phage major tail protein, phi13 family</fullName>
    </recommendedName>
</protein>
<proteinExistence type="predicted"/>
<organism evidence="1 2">
    <name type="scientific">Actinomyces urogenitalis DSM 15434</name>
    <dbReference type="NCBI Taxonomy" id="525246"/>
    <lineage>
        <taxon>Bacteria</taxon>
        <taxon>Bacillati</taxon>
        <taxon>Actinomycetota</taxon>
        <taxon>Actinomycetes</taxon>
        <taxon>Actinomycetales</taxon>
        <taxon>Actinomycetaceae</taxon>
        <taxon>Actinomyces</taxon>
    </lineage>
</organism>
<gene>
    <name evidence="1" type="ORF">HMPREF0058_1249</name>
</gene>
<dbReference type="AlphaFoldDB" id="C0W5V5"/>
<evidence type="ECO:0000313" key="2">
    <source>
        <dbReference type="Proteomes" id="UP000004778"/>
    </source>
</evidence>
<reference evidence="1 2" key="1">
    <citation type="submission" date="2009-01" db="EMBL/GenBank/DDBJ databases">
        <authorList>
            <person name="Qin X."/>
            <person name="Bachman B."/>
            <person name="Battles P."/>
            <person name="Bell A."/>
            <person name="Bess C."/>
            <person name="Bickham C."/>
            <person name="Chaboub L."/>
            <person name="Chen D."/>
            <person name="Coyle M."/>
            <person name="Deiros D.R."/>
            <person name="Dinh H."/>
            <person name="Forbes L."/>
            <person name="Fowler G."/>
            <person name="Francisco L."/>
            <person name="Fu Q."/>
            <person name="Gubbala S."/>
            <person name="Hale W."/>
            <person name="Han Y."/>
            <person name="Hemphill L."/>
            <person name="Highlander S.K."/>
            <person name="Hirani K."/>
            <person name="Hogues M."/>
            <person name="Jackson L."/>
            <person name="Jakkamsetti A."/>
            <person name="Javaid M."/>
            <person name="Jiang H."/>
            <person name="Korchina V."/>
            <person name="Kovar C."/>
            <person name="Lara F."/>
            <person name="Lee S."/>
            <person name="Mata R."/>
            <person name="Mathew T."/>
            <person name="Moen C."/>
            <person name="Morales K."/>
            <person name="Munidasa M."/>
            <person name="Nazareth L."/>
            <person name="Ngo R."/>
            <person name="Nguyen L."/>
            <person name="Okwuonu G."/>
            <person name="Ongeri F."/>
            <person name="Patil S."/>
            <person name="Petrosino J."/>
            <person name="Pham C."/>
            <person name="Pham P."/>
            <person name="Pu L.-L."/>
            <person name="Puazo M."/>
            <person name="Raj R."/>
            <person name="Reid J."/>
            <person name="Rouhana J."/>
            <person name="Saada N."/>
            <person name="Shang Y."/>
            <person name="Simmons D."/>
            <person name="Thornton R."/>
            <person name="Warren J."/>
            <person name="Weissenberger G."/>
            <person name="Zhang J."/>
            <person name="Zhang L."/>
            <person name="Zhou C."/>
            <person name="Zhu D."/>
            <person name="Muzny D."/>
            <person name="Worley K."/>
            <person name="Gibbs R."/>
        </authorList>
    </citation>
    <scope>NUCLEOTIDE SEQUENCE [LARGE SCALE GENOMIC DNA]</scope>
    <source>
        <strain evidence="1 2">DSM 15434</strain>
    </source>
</reference>
<dbReference type="OrthoDB" id="3258907at2"/>
<sequence length="221" mass="23715">MAGTTIEALKAKHNHGTNVRKGLNVIIFMAPASAKLPDKITDTNGQVSELPAEYLPVGMMTTDGVTFSADVSKEEVEALGYVEPVRTDVVKAPKTIKFGVLETLRKNLQELVYGVDLSSTTAAASGEIVFDEAPMPQFSEFRLVAVMADGPADNEWLLGRGFPRVKLASVPEEVWSSSDPVKFDLELDVFTDTALGTPCRHYIGGTGALTHLDAIGFTKSA</sequence>
<evidence type="ECO:0000313" key="1">
    <source>
        <dbReference type="EMBL" id="EEH65883.1"/>
    </source>
</evidence>
<dbReference type="EMBL" id="ACFH01000096">
    <property type="protein sequence ID" value="EEH65883.1"/>
    <property type="molecule type" value="Genomic_DNA"/>
</dbReference>